<dbReference type="Gene3D" id="4.10.640.10">
    <property type="entry name" value="Ribosomal protein S18"/>
    <property type="match status" value="1"/>
</dbReference>
<sequence>MATVGATGFIGRLLSHRLLLAPHRISVFVPQRTISLTPIRLIKKIQDTVEGDTTVIEGVYVDHPADKHLLKSAAKKTGCCPLCDLGLKLHYSDVLIIQQFLRPGKGTVLPRFITGLCAEQQKNIDLLAYQAGKAGLLKRVFMKSLGTRNIMPKKPGHNLPRYYPSDQR</sequence>
<evidence type="ECO:0000313" key="4">
    <source>
        <dbReference type="Proteomes" id="UP000192578"/>
    </source>
</evidence>
<accession>A0A1W0X8T2</accession>
<dbReference type="AlphaFoldDB" id="A0A1W0X8T2"/>
<keyword evidence="1" id="KW-0689">Ribosomal protein</keyword>
<keyword evidence="4" id="KW-1185">Reference proteome</keyword>
<name>A0A1W0X8T2_HYPEX</name>
<evidence type="ECO:0000256" key="1">
    <source>
        <dbReference type="ARBA" id="ARBA00022980"/>
    </source>
</evidence>
<comment type="caution">
    <text evidence="3">The sequence shown here is derived from an EMBL/GenBank/DDBJ whole genome shotgun (WGS) entry which is preliminary data.</text>
</comment>
<dbReference type="GO" id="GO:0003735">
    <property type="term" value="F:structural constituent of ribosome"/>
    <property type="evidence" value="ECO:0007669"/>
    <property type="project" value="InterPro"/>
</dbReference>
<dbReference type="InterPro" id="IPR036870">
    <property type="entry name" value="Ribosomal_bS18_sf"/>
</dbReference>
<evidence type="ECO:0000313" key="3">
    <source>
        <dbReference type="EMBL" id="OQV23913.1"/>
    </source>
</evidence>
<dbReference type="GO" id="GO:0005763">
    <property type="term" value="C:mitochondrial small ribosomal subunit"/>
    <property type="evidence" value="ECO:0007669"/>
    <property type="project" value="TreeGrafter"/>
</dbReference>
<dbReference type="OrthoDB" id="10054543at2759"/>
<proteinExistence type="predicted"/>
<organism evidence="3 4">
    <name type="scientific">Hypsibius exemplaris</name>
    <name type="common">Freshwater tardigrade</name>
    <dbReference type="NCBI Taxonomy" id="2072580"/>
    <lineage>
        <taxon>Eukaryota</taxon>
        <taxon>Metazoa</taxon>
        <taxon>Ecdysozoa</taxon>
        <taxon>Tardigrada</taxon>
        <taxon>Eutardigrada</taxon>
        <taxon>Parachela</taxon>
        <taxon>Hypsibioidea</taxon>
        <taxon>Hypsibiidae</taxon>
        <taxon>Hypsibius</taxon>
    </lineage>
</organism>
<dbReference type="GO" id="GO:0032543">
    <property type="term" value="P:mitochondrial translation"/>
    <property type="evidence" value="ECO:0007669"/>
    <property type="project" value="TreeGrafter"/>
</dbReference>
<reference evidence="4" key="1">
    <citation type="submission" date="2017-01" db="EMBL/GenBank/DDBJ databases">
        <title>Comparative genomics of anhydrobiosis in the tardigrade Hypsibius dujardini.</title>
        <authorList>
            <person name="Yoshida Y."/>
            <person name="Koutsovoulos G."/>
            <person name="Laetsch D."/>
            <person name="Stevens L."/>
            <person name="Kumar S."/>
            <person name="Horikawa D."/>
            <person name="Ishino K."/>
            <person name="Komine S."/>
            <person name="Tomita M."/>
            <person name="Blaxter M."/>
            <person name="Arakawa K."/>
        </authorList>
    </citation>
    <scope>NUCLEOTIDE SEQUENCE [LARGE SCALE GENOMIC DNA]</scope>
    <source>
        <strain evidence="4">Z151</strain>
    </source>
</reference>
<protein>
    <recommendedName>
        <fullName evidence="5">28S ribosomal protein S18a, mitochondrial</fullName>
    </recommendedName>
</protein>
<evidence type="ECO:0000256" key="2">
    <source>
        <dbReference type="ARBA" id="ARBA00023274"/>
    </source>
</evidence>
<dbReference type="Proteomes" id="UP000192578">
    <property type="component" value="Unassembled WGS sequence"/>
</dbReference>
<gene>
    <name evidence="3" type="ORF">BV898_02261</name>
</gene>
<dbReference type="EMBL" id="MTYJ01000009">
    <property type="protein sequence ID" value="OQV23913.1"/>
    <property type="molecule type" value="Genomic_DNA"/>
</dbReference>
<dbReference type="InterPro" id="IPR001648">
    <property type="entry name" value="Ribosomal_bS18"/>
</dbReference>
<dbReference type="GO" id="GO:0070181">
    <property type="term" value="F:small ribosomal subunit rRNA binding"/>
    <property type="evidence" value="ECO:0007669"/>
    <property type="project" value="TreeGrafter"/>
</dbReference>
<dbReference type="SUPFAM" id="SSF46911">
    <property type="entry name" value="Ribosomal protein S18"/>
    <property type="match status" value="1"/>
</dbReference>
<dbReference type="Pfam" id="PF01084">
    <property type="entry name" value="Ribosomal_S18"/>
    <property type="match status" value="1"/>
</dbReference>
<dbReference type="PANTHER" id="PTHR13479:SF66">
    <property type="entry name" value="LARGE RIBOSOMAL SUBUNIT PROTEIN ML66"/>
    <property type="match status" value="1"/>
</dbReference>
<dbReference type="PANTHER" id="PTHR13479">
    <property type="entry name" value="30S RIBOSOMAL PROTEIN S18"/>
    <property type="match status" value="1"/>
</dbReference>
<evidence type="ECO:0008006" key="5">
    <source>
        <dbReference type="Google" id="ProtNLM"/>
    </source>
</evidence>
<keyword evidence="2" id="KW-0687">Ribonucleoprotein</keyword>